<feature type="compositionally biased region" description="Basic and acidic residues" evidence="2">
    <location>
        <begin position="388"/>
        <end position="401"/>
    </location>
</feature>
<proteinExistence type="inferred from homology"/>
<evidence type="ECO:0000313" key="3">
    <source>
        <dbReference type="EMBL" id="GIY88865.1"/>
    </source>
</evidence>
<reference evidence="3 4" key="1">
    <citation type="submission" date="2021-06" db="EMBL/GenBank/DDBJ databases">
        <title>Caerostris darwini draft genome.</title>
        <authorList>
            <person name="Kono N."/>
            <person name="Arakawa K."/>
        </authorList>
    </citation>
    <scope>NUCLEOTIDE SEQUENCE [LARGE SCALE GENOMIC DNA]</scope>
</reference>
<dbReference type="InterPro" id="IPR038792">
    <property type="entry name" value="CFAP97D1/2"/>
</dbReference>
<keyword evidence="4" id="KW-1185">Reference proteome</keyword>
<protein>
    <submittedName>
        <fullName evidence="3">Uncharacterized protein</fullName>
    </submittedName>
</protein>
<evidence type="ECO:0000256" key="2">
    <source>
        <dbReference type="SAM" id="MobiDB-lite"/>
    </source>
</evidence>
<comment type="caution">
    <text evidence="3">The sequence shown here is derived from an EMBL/GenBank/DDBJ whole genome shotgun (WGS) entry which is preliminary data.</text>
</comment>
<sequence>MHRFYQPLLPSSNLFLIHKWDFIDFETHRHCVRTVKSKVDQAPPRMYAHQCIKTKHIQQELERFCSIQRHNKYLMDRIQKIYRFGGWTDHHNTNYRPTSRNTVGRQREAVRINYANETMAKRIRDIHPCYPRSQFDGYFVIHEKYRAVKDRFMKNWKDLQKDMKRYRHLIRIRYVFPRCRKVKVKGRRKKVSAKKKVGDTKKQEAKIEQIKKTLWQRIIDAFKAKKLERLKEPEKEVAKSDDEEVAKSRDSKESIEPEKDQKISKMSLRDSMKQAPKKQEDLHQKLKLEQQKRYNDSKSKPKPKAKLTTTDRITEALKESPKPKAKHVRTDDTYHDKSKSSKPKAKLVRTDDTYHDKSKSSKPKAKLVRTDDTYPDKSKSSKPKAKLVRTDDTYHDKSKSS</sequence>
<feature type="region of interest" description="Disordered" evidence="2">
    <location>
        <begin position="232"/>
        <end position="401"/>
    </location>
</feature>
<accession>A0AAV4X3W4</accession>
<feature type="compositionally biased region" description="Basic and acidic residues" evidence="2">
    <location>
        <begin position="312"/>
        <end position="339"/>
    </location>
</feature>
<dbReference type="InterPro" id="IPR029488">
    <property type="entry name" value="Hmw/CFAP97"/>
</dbReference>
<dbReference type="PANTHER" id="PTHR33768">
    <property type="entry name" value="MIP11318P"/>
    <property type="match status" value="1"/>
</dbReference>
<dbReference type="EMBL" id="BPLQ01015536">
    <property type="protein sequence ID" value="GIY88865.1"/>
    <property type="molecule type" value="Genomic_DNA"/>
</dbReference>
<feature type="compositionally biased region" description="Basic and acidic residues" evidence="2">
    <location>
        <begin position="232"/>
        <end position="299"/>
    </location>
</feature>
<dbReference type="PANTHER" id="PTHR33768:SF3">
    <property type="entry name" value="MIP11318P"/>
    <property type="match status" value="1"/>
</dbReference>
<organism evidence="3 4">
    <name type="scientific">Caerostris darwini</name>
    <dbReference type="NCBI Taxonomy" id="1538125"/>
    <lineage>
        <taxon>Eukaryota</taxon>
        <taxon>Metazoa</taxon>
        <taxon>Ecdysozoa</taxon>
        <taxon>Arthropoda</taxon>
        <taxon>Chelicerata</taxon>
        <taxon>Arachnida</taxon>
        <taxon>Araneae</taxon>
        <taxon>Araneomorphae</taxon>
        <taxon>Entelegynae</taxon>
        <taxon>Araneoidea</taxon>
        <taxon>Araneidae</taxon>
        <taxon>Caerostris</taxon>
    </lineage>
</organism>
<feature type="compositionally biased region" description="Basic and acidic residues" evidence="2">
    <location>
        <begin position="348"/>
        <end position="359"/>
    </location>
</feature>
<gene>
    <name evidence="3" type="primary">AVEN_26788_1</name>
    <name evidence="3" type="ORF">CDAR_107951</name>
</gene>
<comment type="similarity">
    <text evidence="1">Belongs to the CFAP97 family.</text>
</comment>
<evidence type="ECO:0000256" key="1">
    <source>
        <dbReference type="ARBA" id="ARBA00008315"/>
    </source>
</evidence>
<dbReference type="Pfam" id="PF13879">
    <property type="entry name" value="Hmw_CFAP97"/>
    <property type="match status" value="1"/>
</dbReference>
<dbReference type="AlphaFoldDB" id="A0AAV4X3W4"/>
<feature type="compositionally biased region" description="Basic and acidic residues" evidence="2">
    <location>
        <begin position="368"/>
        <end position="379"/>
    </location>
</feature>
<dbReference type="Proteomes" id="UP001054837">
    <property type="component" value="Unassembled WGS sequence"/>
</dbReference>
<name>A0AAV4X3W4_9ARAC</name>
<evidence type="ECO:0000313" key="4">
    <source>
        <dbReference type="Proteomes" id="UP001054837"/>
    </source>
</evidence>